<feature type="transmembrane region" description="Helical" evidence="1">
    <location>
        <begin position="49"/>
        <end position="68"/>
    </location>
</feature>
<protein>
    <submittedName>
        <fullName evidence="2">Uncharacterized protein</fullName>
    </submittedName>
</protein>
<keyword evidence="1" id="KW-0472">Membrane</keyword>
<feature type="transmembrane region" description="Helical" evidence="1">
    <location>
        <begin position="75"/>
        <end position="95"/>
    </location>
</feature>
<feature type="transmembrane region" description="Helical" evidence="1">
    <location>
        <begin position="21"/>
        <end position="43"/>
    </location>
</feature>
<reference evidence="2" key="1">
    <citation type="submission" date="2021-06" db="EMBL/GenBank/DDBJ databases">
        <title>44 bacteria genomes isolated from Dapeng, Shenzhen.</title>
        <authorList>
            <person name="Zheng W."/>
            <person name="Yu S."/>
            <person name="Huang Y."/>
        </authorList>
    </citation>
    <scope>NUCLEOTIDE SEQUENCE</scope>
    <source>
        <strain evidence="2">DP5N28-2</strain>
    </source>
</reference>
<proteinExistence type="predicted"/>
<evidence type="ECO:0000256" key="1">
    <source>
        <dbReference type="SAM" id="Phobius"/>
    </source>
</evidence>
<keyword evidence="3" id="KW-1185">Reference proteome</keyword>
<dbReference type="AlphaFoldDB" id="A0A953HQG3"/>
<evidence type="ECO:0000313" key="2">
    <source>
        <dbReference type="EMBL" id="MBY5956515.1"/>
    </source>
</evidence>
<sequence>MPANKKHLTKSPFERFLKISAGLVGGYMITEGLHIALAMWTHIGNVLVTLRYAGFILWAGLLIVALIARKGWKIWLLYLAIFILLCGIIYTGKIVHPIE</sequence>
<organism evidence="2 3">
    <name type="scientific">Membranihabitans marinus</name>
    <dbReference type="NCBI Taxonomy" id="1227546"/>
    <lineage>
        <taxon>Bacteria</taxon>
        <taxon>Pseudomonadati</taxon>
        <taxon>Bacteroidota</taxon>
        <taxon>Saprospiria</taxon>
        <taxon>Saprospirales</taxon>
        <taxon>Saprospiraceae</taxon>
        <taxon>Membranihabitans</taxon>
    </lineage>
</organism>
<accession>A0A953HQG3</accession>
<comment type="caution">
    <text evidence="2">The sequence shown here is derived from an EMBL/GenBank/DDBJ whole genome shotgun (WGS) entry which is preliminary data.</text>
</comment>
<dbReference type="EMBL" id="JAHVHU010000001">
    <property type="protein sequence ID" value="MBY5956515.1"/>
    <property type="molecule type" value="Genomic_DNA"/>
</dbReference>
<dbReference type="RefSeq" id="WP_222578040.1">
    <property type="nucleotide sequence ID" value="NZ_JAHVHU010000001.1"/>
</dbReference>
<evidence type="ECO:0000313" key="3">
    <source>
        <dbReference type="Proteomes" id="UP000753961"/>
    </source>
</evidence>
<gene>
    <name evidence="2" type="ORF">KUV50_00105</name>
</gene>
<dbReference type="Proteomes" id="UP000753961">
    <property type="component" value="Unassembled WGS sequence"/>
</dbReference>
<keyword evidence="1" id="KW-1133">Transmembrane helix</keyword>
<keyword evidence="1" id="KW-0812">Transmembrane</keyword>
<name>A0A953HQG3_9BACT</name>